<feature type="domain" description="Protein kinase" evidence="10">
    <location>
        <begin position="109"/>
        <end position="405"/>
    </location>
</feature>
<dbReference type="EC" id="2.7.11.1" evidence="1"/>
<dbReference type="SUPFAM" id="SSF56112">
    <property type="entry name" value="Protein kinase-like (PK-like)"/>
    <property type="match status" value="1"/>
</dbReference>
<evidence type="ECO:0000256" key="8">
    <source>
        <dbReference type="ARBA" id="ARBA00048679"/>
    </source>
</evidence>
<dbReference type="GO" id="GO:0005524">
    <property type="term" value="F:ATP binding"/>
    <property type="evidence" value="ECO:0007669"/>
    <property type="project" value="UniProtKB-UniRule"/>
</dbReference>
<dbReference type="PANTHER" id="PTHR24356:SF1">
    <property type="entry name" value="SERINE_THREONINE-PROTEIN KINASE GREATWALL"/>
    <property type="match status" value="1"/>
</dbReference>
<evidence type="ECO:0000256" key="5">
    <source>
        <dbReference type="ARBA" id="ARBA00022777"/>
    </source>
</evidence>
<keyword evidence="4 9" id="KW-0547">Nucleotide-binding</keyword>
<comment type="caution">
    <text evidence="12">The sequence shown here is derived from an EMBL/GenBank/DDBJ whole genome shotgun (WGS) entry which is preliminary data.</text>
</comment>
<feature type="domain" description="AGC-kinase C-terminal" evidence="11">
    <location>
        <begin position="406"/>
        <end position="468"/>
    </location>
</feature>
<dbReference type="PROSITE" id="PS51285">
    <property type="entry name" value="AGC_KINASE_CTER"/>
    <property type="match status" value="1"/>
</dbReference>
<comment type="catalytic activity">
    <reaction evidence="8">
        <text>L-seryl-[protein] + ATP = O-phospho-L-seryl-[protein] + ADP + H(+)</text>
        <dbReference type="Rhea" id="RHEA:17989"/>
        <dbReference type="Rhea" id="RHEA-COMP:9863"/>
        <dbReference type="Rhea" id="RHEA-COMP:11604"/>
        <dbReference type="ChEBI" id="CHEBI:15378"/>
        <dbReference type="ChEBI" id="CHEBI:29999"/>
        <dbReference type="ChEBI" id="CHEBI:30616"/>
        <dbReference type="ChEBI" id="CHEBI:83421"/>
        <dbReference type="ChEBI" id="CHEBI:456216"/>
        <dbReference type="EC" id="2.7.11.1"/>
    </reaction>
</comment>
<dbReference type="PROSITE" id="PS50011">
    <property type="entry name" value="PROTEIN_KINASE_DOM"/>
    <property type="match status" value="1"/>
</dbReference>
<feature type="binding site" evidence="9">
    <location>
        <position position="138"/>
    </location>
    <ligand>
        <name>ATP</name>
        <dbReference type="ChEBI" id="CHEBI:30616"/>
    </ligand>
</feature>
<organism evidence="12 13">
    <name type="scientific">Psilocybe cyanescens</name>
    <dbReference type="NCBI Taxonomy" id="93625"/>
    <lineage>
        <taxon>Eukaryota</taxon>
        <taxon>Fungi</taxon>
        <taxon>Dikarya</taxon>
        <taxon>Basidiomycota</taxon>
        <taxon>Agaricomycotina</taxon>
        <taxon>Agaricomycetes</taxon>
        <taxon>Agaricomycetidae</taxon>
        <taxon>Agaricales</taxon>
        <taxon>Agaricineae</taxon>
        <taxon>Strophariaceae</taxon>
        <taxon>Psilocybe</taxon>
    </lineage>
</organism>
<dbReference type="Gene3D" id="3.30.200.20">
    <property type="entry name" value="Phosphorylase Kinase, domain 1"/>
    <property type="match status" value="1"/>
</dbReference>
<dbReference type="InterPro" id="IPR017441">
    <property type="entry name" value="Protein_kinase_ATP_BS"/>
</dbReference>
<dbReference type="InterPro" id="IPR011009">
    <property type="entry name" value="Kinase-like_dom_sf"/>
</dbReference>
<evidence type="ECO:0000256" key="4">
    <source>
        <dbReference type="ARBA" id="ARBA00022741"/>
    </source>
</evidence>
<dbReference type="AlphaFoldDB" id="A0A409WSQ4"/>
<dbReference type="EMBL" id="NHYD01003237">
    <property type="protein sequence ID" value="PPQ81555.1"/>
    <property type="molecule type" value="Genomic_DNA"/>
</dbReference>
<evidence type="ECO:0000259" key="10">
    <source>
        <dbReference type="PROSITE" id="PS50011"/>
    </source>
</evidence>
<protein>
    <recommendedName>
        <fullName evidence="1">non-specific serine/threonine protein kinase</fullName>
        <ecNumber evidence="1">2.7.11.1</ecNumber>
    </recommendedName>
</protein>
<dbReference type="PANTHER" id="PTHR24356">
    <property type="entry name" value="SERINE/THREONINE-PROTEIN KINASE"/>
    <property type="match status" value="1"/>
</dbReference>
<evidence type="ECO:0000256" key="7">
    <source>
        <dbReference type="ARBA" id="ARBA00047899"/>
    </source>
</evidence>
<keyword evidence="13" id="KW-1185">Reference proteome</keyword>
<dbReference type="PROSITE" id="PS00108">
    <property type="entry name" value="PROTEIN_KINASE_ST"/>
    <property type="match status" value="1"/>
</dbReference>
<dbReference type="SMART" id="SM00220">
    <property type="entry name" value="S_TKc"/>
    <property type="match status" value="1"/>
</dbReference>
<reference evidence="12 13" key="1">
    <citation type="journal article" date="2018" name="Evol. Lett.">
        <title>Horizontal gene cluster transfer increased hallucinogenic mushroom diversity.</title>
        <authorList>
            <person name="Reynolds H.T."/>
            <person name="Vijayakumar V."/>
            <person name="Gluck-Thaler E."/>
            <person name="Korotkin H.B."/>
            <person name="Matheny P.B."/>
            <person name="Slot J.C."/>
        </authorList>
    </citation>
    <scope>NUCLEOTIDE SEQUENCE [LARGE SCALE GENOMIC DNA]</scope>
    <source>
        <strain evidence="12 13">2631</strain>
    </source>
</reference>
<evidence type="ECO:0000256" key="3">
    <source>
        <dbReference type="ARBA" id="ARBA00022679"/>
    </source>
</evidence>
<name>A0A409WSQ4_PSICY</name>
<evidence type="ECO:0000256" key="6">
    <source>
        <dbReference type="ARBA" id="ARBA00022840"/>
    </source>
</evidence>
<dbReference type="InterPro" id="IPR000961">
    <property type="entry name" value="AGC-kinase_C"/>
</dbReference>
<evidence type="ECO:0000313" key="12">
    <source>
        <dbReference type="EMBL" id="PPQ81555.1"/>
    </source>
</evidence>
<dbReference type="Gene3D" id="1.10.510.10">
    <property type="entry name" value="Transferase(Phosphotransferase) domain 1"/>
    <property type="match status" value="1"/>
</dbReference>
<keyword evidence="2" id="KW-0723">Serine/threonine-protein kinase</keyword>
<keyword evidence="3" id="KW-0808">Transferase</keyword>
<keyword evidence="5" id="KW-0418">Kinase</keyword>
<evidence type="ECO:0000256" key="9">
    <source>
        <dbReference type="PROSITE-ProRule" id="PRU10141"/>
    </source>
</evidence>
<dbReference type="InterPro" id="IPR000719">
    <property type="entry name" value="Prot_kinase_dom"/>
</dbReference>
<dbReference type="InterPro" id="IPR050236">
    <property type="entry name" value="Ser_Thr_kinase_AGC"/>
</dbReference>
<dbReference type="InterPro" id="IPR008271">
    <property type="entry name" value="Ser/Thr_kinase_AS"/>
</dbReference>
<dbReference type="OrthoDB" id="68483at2759"/>
<gene>
    <name evidence="12" type="ORF">CVT25_013398</name>
</gene>
<dbReference type="STRING" id="93625.A0A409WSQ4"/>
<dbReference type="PROSITE" id="PS00107">
    <property type="entry name" value="PROTEIN_KINASE_ATP"/>
    <property type="match status" value="1"/>
</dbReference>
<dbReference type="Pfam" id="PF00069">
    <property type="entry name" value="Pkinase"/>
    <property type="match status" value="1"/>
</dbReference>
<keyword evidence="6 9" id="KW-0067">ATP-binding</keyword>
<accession>A0A409WSQ4</accession>
<dbReference type="InParanoid" id="A0A409WSQ4"/>
<dbReference type="Proteomes" id="UP000283269">
    <property type="component" value="Unassembled WGS sequence"/>
</dbReference>
<evidence type="ECO:0000259" key="11">
    <source>
        <dbReference type="PROSITE" id="PS51285"/>
    </source>
</evidence>
<evidence type="ECO:0000256" key="2">
    <source>
        <dbReference type="ARBA" id="ARBA00022527"/>
    </source>
</evidence>
<proteinExistence type="predicted"/>
<evidence type="ECO:0000313" key="13">
    <source>
        <dbReference type="Proteomes" id="UP000283269"/>
    </source>
</evidence>
<evidence type="ECO:0000256" key="1">
    <source>
        <dbReference type="ARBA" id="ARBA00012513"/>
    </source>
</evidence>
<dbReference type="GO" id="GO:0004674">
    <property type="term" value="F:protein serine/threonine kinase activity"/>
    <property type="evidence" value="ECO:0007669"/>
    <property type="project" value="UniProtKB-KW"/>
</dbReference>
<feature type="non-terminal residue" evidence="12">
    <location>
        <position position="1"/>
    </location>
</feature>
<comment type="catalytic activity">
    <reaction evidence="7">
        <text>L-threonyl-[protein] + ATP = O-phospho-L-threonyl-[protein] + ADP + H(+)</text>
        <dbReference type="Rhea" id="RHEA:46608"/>
        <dbReference type="Rhea" id="RHEA-COMP:11060"/>
        <dbReference type="Rhea" id="RHEA-COMP:11605"/>
        <dbReference type="ChEBI" id="CHEBI:15378"/>
        <dbReference type="ChEBI" id="CHEBI:30013"/>
        <dbReference type="ChEBI" id="CHEBI:30616"/>
        <dbReference type="ChEBI" id="CHEBI:61977"/>
        <dbReference type="ChEBI" id="CHEBI:456216"/>
        <dbReference type="EC" id="2.7.11.1"/>
    </reaction>
</comment>
<sequence>DAEILKGFHDIYKALHDPSILDARRHQRYNLYPLIISVVAETPVPDILDILRPRCRRTQTIYEIPALTILTSPYPAARTVIPAISELESEALFPTAVPDEPRIMNTDDFQILRYLGEGTSGKVYYVKDRISKARVALKVVTKARKSKHTLSIVLLEREISEKLSDSPWFVNLWASWHDDANLYIAMTAYPTDLDSEMIRCNVIEPQRARFYMAEIIIALTELHSRGIIHRDVKSPNILIDREGHIVLADFGLSKDFGERPTIAERVYQPYWPYLRDENATSETEPRDPEELYFVAWDYRGSELEMAPEVHLRQPYSFGVDFWSAAIVLYWMLTGRPPFYEDEEEYENGGNEDVKPLPYKIAEDPLYWDATDNVDDDTVDFIERMLTKNPKKRLMISYDMPNHPYFAGVNWTLMEERKIPPPWVPQSEVSHVYEPTTPNFEPGIPYAGENSDPYPEFNYISEEAAIRFAIHSEDEYDSDDSDVTVTDVEIMRIGSYEDFSFGREPSSTPTTPDRFAHDLGVEVLKSDPVIDGASVEQGWDLTVISPPSMKPCGPGPKLWLQPQDLFKLSSIFAPPAEPTISAPPVAPLFSLATPAVSVDFKLCLSTLPHCLTLKPPPVLPPPLPPQQSTHVVNGTGTLFKLKVWLSQLWRPKPKQDPQLKRLSLLS</sequence>